<evidence type="ECO:0000313" key="4">
    <source>
        <dbReference type="EMBL" id="RHM41545.1"/>
    </source>
</evidence>
<dbReference type="EMBL" id="QRZA01000043">
    <property type="protein sequence ID" value="RGV30944.1"/>
    <property type="molecule type" value="Genomic_DNA"/>
</dbReference>
<sequence length="220" mass="25001">MSWYIWTSLAALLFCVVLLGEYFVRLLKHGSPKDLSQKSGNIAQAVCYSCIGAMSPMQKESAYLHLPTYTAGIFFHIGNFLAIAVYLLFTLAVIFNFQIPIESATNLVVMILAAIIFIAAVCGMALFIKRLAKKELRDLSCADDYISNLLCTITLFLTTYSLLTLQFGAVYYVIMALLFVWMPLGKIKHVLYFFFARYHLGFFYGWRGTWPPKKAIQYDK</sequence>
<gene>
    <name evidence="3" type="ORF">DWW18_19250</name>
    <name evidence="4" type="ORF">DWZ68_13850</name>
    <name evidence="2" type="ORF">I6J59_05680</name>
</gene>
<dbReference type="EMBL" id="QRPV01000020">
    <property type="protein sequence ID" value="RHM41545.1"/>
    <property type="molecule type" value="Genomic_DNA"/>
</dbReference>
<feature type="transmembrane region" description="Helical" evidence="1">
    <location>
        <begin position="187"/>
        <end position="206"/>
    </location>
</feature>
<dbReference type="InterPro" id="IPR036197">
    <property type="entry name" value="NarG-like_sf"/>
</dbReference>
<dbReference type="STRING" id="1121130.GCA_000519105_03845"/>
<dbReference type="SUPFAM" id="SSF103501">
    <property type="entry name" value="Respiratory nitrate reductase 1 gamma chain"/>
    <property type="match status" value="1"/>
</dbReference>
<evidence type="ECO:0000313" key="7">
    <source>
        <dbReference type="Proteomes" id="UP000654720"/>
    </source>
</evidence>
<name>A0A412WUL1_9BACT</name>
<dbReference type="EMBL" id="CP069450">
    <property type="protein sequence ID" value="QRO51105.1"/>
    <property type="molecule type" value="Genomic_DNA"/>
</dbReference>
<feature type="transmembrane region" description="Helical" evidence="1">
    <location>
        <begin position="107"/>
        <end position="128"/>
    </location>
</feature>
<dbReference type="GeneID" id="93096023"/>
<feature type="transmembrane region" description="Helical" evidence="1">
    <location>
        <begin position="73"/>
        <end position="95"/>
    </location>
</feature>
<feature type="transmembrane region" description="Helical" evidence="1">
    <location>
        <begin position="6"/>
        <end position="24"/>
    </location>
</feature>
<dbReference type="Proteomes" id="UP000286038">
    <property type="component" value="Unassembled WGS sequence"/>
</dbReference>
<accession>A0A412WUL1</accession>
<evidence type="ECO:0008006" key="8">
    <source>
        <dbReference type="Google" id="ProtNLM"/>
    </source>
</evidence>
<keyword evidence="7" id="KW-1185">Reference proteome</keyword>
<reference evidence="5 6" key="1">
    <citation type="submission" date="2018-08" db="EMBL/GenBank/DDBJ databases">
        <title>A genome reference for cultivated species of the human gut microbiota.</title>
        <authorList>
            <person name="Zou Y."/>
            <person name="Xue W."/>
            <person name="Luo G."/>
        </authorList>
    </citation>
    <scope>NUCLEOTIDE SEQUENCE [LARGE SCALE GENOMIC DNA]</scope>
    <source>
        <strain evidence="3 5">AF14-49</strain>
        <strain evidence="4 6">AF34-33</strain>
    </source>
</reference>
<dbReference type="Proteomes" id="UP000283589">
    <property type="component" value="Unassembled WGS sequence"/>
</dbReference>
<evidence type="ECO:0000313" key="3">
    <source>
        <dbReference type="EMBL" id="RGV30944.1"/>
    </source>
</evidence>
<keyword evidence="1" id="KW-1133">Transmembrane helix</keyword>
<feature type="transmembrane region" description="Helical" evidence="1">
    <location>
        <begin position="149"/>
        <end position="181"/>
    </location>
</feature>
<dbReference type="RefSeq" id="WP_027202330.1">
    <property type="nucleotide sequence ID" value="NZ_CABJDM010000020.1"/>
</dbReference>
<keyword evidence="1" id="KW-0812">Transmembrane</keyword>
<proteinExistence type="predicted"/>
<dbReference type="Proteomes" id="UP000654720">
    <property type="component" value="Chromosome"/>
</dbReference>
<organism evidence="3 5">
    <name type="scientific">Butyricimonas virosa</name>
    <dbReference type="NCBI Taxonomy" id="544645"/>
    <lineage>
        <taxon>Bacteria</taxon>
        <taxon>Pseudomonadati</taxon>
        <taxon>Bacteroidota</taxon>
        <taxon>Bacteroidia</taxon>
        <taxon>Bacteroidales</taxon>
        <taxon>Odoribacteraceae</taxon>
        <taxon>Butyricimonas</taxon>
    </lineage>
</organism>
<reference evidence="2 7" key="2">
    <citation type="submission" date="2021-02" db="EMBL/GenBank/DDBJ databases">
        <title>FDA dAtabase for Regulatory Grade micrObial Sequences (FDA-ARGOS): Supporting development and validation of Infectious Disease Dx tests.</title>
        <authorList>
            <person name="Carlson P."/>
            <person name="Fischbach M."/>
            <person name="Hastie J."/>
            <person name="Bilen M."/>
            <person name="Cheng A."/>
            <person name="Tallon L."/>
            <person name="Sadzewicz L."/>
            <person name="Zhao X."/>
            <person name="Boylan J."/>
            <person name="Ott S."/>
            <person name="Bowen H."/>
            <person name="Vavikolanu K."/>
            <person name="Mehta A."/>
            <person name="Aluvathingal J."/>
            <person name="Nadendla S."/>
            <person name="Yan Y."/>
            <person name="Sichtig H."/>
        </authorList>
    </citation>
    <scope>NUCLEOTIDE SEQUENCE [LARGE SCALE GENOMIC DNA]</scope>
    <source>
        <strain evidence="2 7">FDAARGOS_1229</strain>
    </source>
</reference>
<dbReference type="AlphaFoldDB" id="A0A412WUL1"/>
<evidence type="ECO:0000313" key="2">
    <source>
        <dbReference type="EMBL" id="QRO51105.1"/>
    </source>
</evidence>
<evidence type="ECO:0000313" key="6">
    <source>
        <dbReference type="Proteomes" id="UP000286038"/>
    </source>
</evidence>
<keyword evidence="1" id="KW-0472">Membrane</keyword>
<evidence type="ECO:0000256" key="1">
    <source>
        <dbReference type="SAM" id="Phobius"/>
    </source>
</evidence>
<protein>
    <recommendedName>
        <fullName evidence="8">NarG-like domain-containing protein</fullName>
    </recommendedName>
</protein>
<evidence type="ECO:0000313" key="5">
    <source>
        <dbReference type="Proteomes" id="UP000283589"/>
    </source>
</evidence>